<dbReference type="RefSeq" id="WP_146958007.1">
    <property type="nucleotide sequence ID" value="NZ_CP042467.1"/>
</dbReference>
<sequence>MTNHVIGIIGAGPASLYAAEKLSKAGHEVVILNRDIKHGGLAEFGIYPNKYKMKIGLRKVFHKILSHPNVHYYGDVLVSESGDFTLEELSELGFAAIVVAVGAQGTKWLGLPGEQTHGVWHAKDLVYHYNNLPPFSEMKFDIGQRACVVGLGNVALDIVHWLVCERKIEEVTLVARRGPGERAYTDKEMKIVAGALDFEAIGAEFESIRSQVESMGQNPDEFLDELKKQAEAELECETPTKLKIRYLRSPAEIVGTTRVEGLLCDVMELQDRGETVGVKRTENQEVLPCDTVVFAIGDSIEPSIGLPLSEDAKTFATLQEPWDEYPERERYRVRDPKTGQALGNVFVVGWARKASDGLVGKARLDATQGCDEILAFLDGKFGDEIASKSVDEIKSAIETRERELQKTLIRYEEILQLEEIERKKAQELGLEEFKFSHRKDILNAIEGES</sequence>
<dbReference type="Gene3D" id="3.40.50.720">
    <property type="entry name" value="NAD(P)-binding Rossmann-like Domain"/>
    <property type="match status" value="1"/>
</dbReference>
<keyword evidence="5" id="KW-0560">Oxidoreductase</keyword>
<dbReference type="PANTHER" id="PTHR48467:SF1">
    <property type="entry name" value="GLUTAMATE SYNTHASE 1 [NADH], CHLOROPLASTIC-LIKE"/>
    <property type="match status" value="1"/>
</dbReference>
<dbReference type="InterPro" id="IPR055275">
    <property type="entry name" value="Ferredox_Rdtase"/>
</dbReference>
<dbReference type="Gene3D" id="3.50.50.60">
    <property type="entry name" value="FAD/NAD(P)-binding domain"/>
    <property type="match status" value="1"/>
</dbReference>
<organism evidence="7 8">
    <name type="scientific">Microvenator marinus</name>
    <dbReference type="NCBI Taxonomy" id="2600177"/>
    <lineage>
        <taxon>Bacteria</taxon>
        <taxon>Deltaproteobacteria</taxon>
        <taxon>Bradymonadales</taxon>
        <taxon>Microvenatoraceae</taxon>
        <taxon>Microvenator</taxon>
    </lineage>
</organism>
<evidence type="ECO:0000313" key="7">
    <source>
        <dbReference type="EMBL" id="QED26511.1"/>
    </source>
</evidence>
<dbReference type="PRINTS" id="PR00419">
    <property type="entry name" value="ADXRDTASE"/>
</dbReference>
<dbReference type="AlphaFoldDB" id="A0A5B8XMU6"/>
<keyword evidence="4" id="KW-0521">NADP</keyword>
<dbReference type="PANTHER" id="PTHR48467">
    <property type="entry name" value="GLUTAMATE SYNTHASE 1 [NADH], CHLOROPLASTIC-LIKE"/>
    <property type="match status" value="1"/>
</dbReference>
<dbReference type="SUPFAM" id="SSF51971">
    <property type="entry name" value="Nucleotide-binding domain"/>
    <property type="match status" value="1"/>
</dbReference>
<dbReference type="InterPro" id="IPR023753">
    <property type="entry name" value="FAD/NAD-binding_dom"/>
</dbReference>
<name>A0A5B8XMU6_9DELT</name>
<dbReference type="OrthoDB" id="9803192at2"/>
<feature type="domain" description="FAD/NAD(P)-binding" evidence="6">
    <location>
        <begin position="8"/>
        <end position="187"/>
    </location>
</feature>
<keyword evidence="2" id="KW-0285">Flavoprotein</keyword>
<dbReference type="EMBL" id="CP042467">
    <property type="protein sequence ID" value="QED26511.1"/>
    <property type="molecule type" value="Genomic_DNA"/>
</dbReference>
<accession>A0A5B8XMU6</accession>
<evidence type="ECO:0000313" key="8">
    <source>
        <dbReference type="Proteomes" id="UP000321595"/>
    </source>
</evidence>
<dbReference type="GO" id="GO:0016491">
    <property type="term" value="F:oxidoreductase activity"/>
    <property type="evidence" value="ECO:0007669"/>
    <property type="project" value="UniProtKB-KW"/>
</dbReference>
<evidence type="ECO:0000256" key="2">
    <source>
        <dbReference type="ARBA" id="ARBA00022630"/>
    </source>
</evidence>
<protein>
    <recommendedName>
        <fullName evidence="6">FAD/NAD(P)-binding domain-containing protein</fullName>
    </recommendedName>
</protein>
<evidence type="ECO:0000256" key="3">
    <source>
        <dbReference type="ARBA" id="ARBA00022827"/>
    </source>
</evidence>
<evidence type="ECO:0000256" key="4">
    <source>
        <dbReference type="ARBA" id="ARBA00022857"/>
    </source>
</evidence>
<dbReference type="InterPro" id="IPR036188">
    <property type="entry name" value="FAD/NAD-bd_sf"/>
</dbReference>
<comment type="cofactor">
    <cofactor evidence="1">
        <name>FAD</name>
        <dbReference type="ChEBI" id="CHEBI:57692"/>
    </cofactor>
</comment>
<gene>
    <name evidence="7" type="ORF">FRD01_04460</name>
</gene>
<proteinExistence type="predicted"/>
<evidence type="ECO:0000256" key="1">
    <source>
        <dbReference type="ARBA" id="ARBA00001974"/>
    </source>
</evidence>
<keyword evidence="8" id="KW-1185">Reference proteome</keyword>
<reference evidence="7 8" key="1">
    <citation type="submission" date="2019-08" db="EMBL/GenBank/DDBJ databases">
        <authorList>
            <person name="Liang Q."/>
        </authorList>
    </citation>
    <scope>NUCLEOTIDE SEQUENCE [LARGE SCALE GENOMIC DNA]</scope>
    <source>
        <strain evidence="7 8">V1718</strain>
    </source>
</reference>
<dbReference type="Proteomes" id="UP000321595">
    <property type="component" value="Chromosome"/>
</dbReference>
<evidence type="ECO:0000259" key="6">
    <source>
        <dbReference type="Pfam" id="PF07992"/>
    </source>
</evidence>
<keyword evidence="3" id="KW-0274">FAD</keyword>
<evidence type="ECO:0000256" key="5">
    <source>
        <dbReference type="ARBA" id="ARBA00023002"/>
    </source>
</evidence>
<dbReference type="KEGG" id="bbae:FRD01_04460"/>
<dbReference type="Pfam" id="PF07992">
    <property type="entry name" value="Pyr_redox_2"/>
    <property type="match status" value="1"/>
</dbReference>